<dbReference type="PANTHER" id="PTHR12458">
    <property type="entry name" value="ORF PROTEIN"/>
    <property type="match status" value="1"/>
</dbReference>
<evidence type="ECO:0000259" key="1">
    <source>
        <dbReference type="Pfam" id="PF05018"/>
    </source>
</evidence>
<evidence type="ECO:0000313" key="2">
    <source>
        <dbReference type="EMBL" id="KAL0267660.1"/>
    </source>
</evidence>
<sequence>MFRKSFQKGFLTVLYAGGSSPLKIWDRMVVNGHIKRLTDEDVRVLVLEMRGTNVATCYIYTPICPKEVLGIRLPFLVMIVKNLKKYFSFEITIMDDRHMRRRFRVSNYQTTTKVRPFGTTMPIGLNPGWNQIQFNLADFTKRAYGSSYVETQRIQIHANCRIRRIYFCDKLYAEDDIPSDYRLFYPCAEEDVKKEKVCQEAEVPPPSVAGDEPSVGETALLPPSRAICLKTIVDRSEWSRKKPWVRNCLAKRYRARALERSW</sequence>
<dbReference type="EMBL" id="JARGDH010000005">
    <property type="protein sequence ID" value="KAL0267660.1"/>
    <property type="molecule type" value="Genomic_DNA"/>
</dbReference>
<proteinExistence type="predicted"/>
<dbReference type="InterPro" id="IPR040441">
    <property type="entry name" value="CFA20/CFAP20DC"/>
</dbReference>
<dbReference type="Pfam" id="PF05018">
    <property type="entry name" value="CFA20_dom"/>
    <property type="match status" value="1"/>
</dbReference>
<dbReference type="InterPro" id="IPR007714">
    <property type="entry name" value="CFA20_dom"/>
</dbReference>
<name>A0AAW2HD45_9NEOP</name>
<feature type="domain" description="CFA20" evidence="1">
    <location>
        <begin position="1"/>
        <end position="184"/>
    </location>
</feature>
<comment type="caution">
    <text evidence="2">The sequence shown here is derived from an EMBL/GenBank/DDBJ whole genome shotgun (WGS) entry which is preliminary data.</text>
</comment>
<gene>
    <name evidence="2" type="ORF">PYX00_009862</name>
</gene>
<dbReference type="AlphaFoldDB" id="A0AAW2HD45"/>
<accession>A0AAW2HD45</accession>
<organism evidence="2">
    <name type="scientific">Menopon gallinae</name>
    <name type="common">poultry shaft louse</name>
    <dbReference type="NCBI Taxonomy" id="328185"/>
    <lineage>
        <taxon>Eukaryota</taxon>
        <taxon>Metazoa</taxon>
        <taxon>Ecdysozoa</taxon>
        <taxon>Arthropoda</taxon>
        <taxon>Hexapoda</taxon>
        <taxon>Insecta</taxon>
        <taxon>Pterygota</taxon>
        <taxon>Neoptera</taxon>
        <taxon>Paraneoptera</taxon>
        <taxon>Psocodea</taxon>
        <taxon>Troctomorpha</taxon>
        <taxon>Phthiraptera</taxon>
        <taxon>Amblycera</taxon>
        <taxon>Menoponidae</taxon>
        <taxon>Menopon</taxon>
    </lineage>
</organism>
<reference evidence="2" key="1">
    <citation type="journal article" date="2024" name="Gigascience">
        <title>Chromosome-level genome of the poultry shaft louse Menopon gallinae provides insight into the host-switching and adaptive evolution of parasitic lice.</title>
        <authorList>
            <person name="Xu Y."/>
            <person name="Ma L."/>
            <person name="Liu S."/>
            <person name="Liang Y."/>
            <person name="Liu Q."/>
            <person name="He Z."/>
            <person name="Tian L."/>
            <person name="Duan Y."/>
            <person name="Cai W."/>
            <person name="Li H."/>
            <person name="Song F."/>
        </authorList>
    </citation>
    <scope>NUCLEOTIDE SEQUENCE</scope>
    <source>
        <strain evidence="2">Cailab_2023a</strain>
    </source>
</reference>
<protein>
    <recommendedName>
        <fullName evidence="1">CFA20 domain-containing protein</fullName>
    </recommendedName>
</protein>